<organism evidence="1 2">
    <name type="scientific">Araneus ventricosus</name>
    <name type="common">Orbweaver spider</name>
    <name type="synonym">Epeira ventricosa</name>
    <dbReference type="NCBI Taxonomy" id="182803"/>
    <lineage>
        <taxon>Eukaryota</taxon>
        <taxon>Metazoa</taxon>
        <taxon>Ecdysozoa</taxon>
        <taxon>Arthropoda</taxon>
        <taxon>Chelicerata</taxon>
        <taxon>Arachnida</taxon>
        <taxon>Araneae</taxon>
        <taxon>Araneomorphae</taxon>
        <taxon>Entelegynae</taxon>
        <taxon>Araneoidea</taxon>
        <taxon>Araneidae</taxon>
        <taxon>Araneus</taxon>
    </lineage>
</organism>
<dbReference type="AlphaFoldDB" id="A0A4Y2G5L4"/>
<gene>
    <name evidence="1" type="ORF">AVEN_59273_1</name>
</gene>
<sequence>MYLTKSKNQGFKGKVKEWHLLWFKVTLGSRCSKVAFVLLGPYSPNLIDPGLNRESANPRNNFNTGSKPFSSLHQRITCSMAGMEEKCKLRFDWSMNEPRRSFSFRFNR</sequence>
<dbReference type="Proteomes" id="UP000499080">
    <property type="component" value="Unassembled WGS sequence"/>
</dbReference>
<proteinExistence type="predicted"/>
<protein>
    <submittedName>
        <fullName evidence="1">Uncharacterized protein</fullName>
    </submittedName>
</protein>
<name>A0A4Y2G5L4_ARAVE</name>
<comment type="caution">
    <text evidence="1">The sequence shown here is derived from an EMBL/GenBank/DDBJ whole genome shotgun (WGS) entry which is preliminary data.</text>
</comment>
<accession>A0A4Y2G5L4</accession>
<evidence type="ECO:0000313" key="1">
    <source>
        <dbReference type="EMBL" id="GBM47908.1"/>
    </source>
</evidence>
<dbReference type="EMBL" id="BGPR01001197">
    <property type="protein sequence ID" value="GBM47908.1"/>
    <property type="molecule type" value="Genomic_DNA"/>
</dbReference>
<keyword evidence="2" id="KW-1185">Reference proteome</keyword>
<reference evidence="1 2" key="1">
    <citation type="journal article" date="2019" name="Sci. Rep.">
        <title>Orb-weaving spider Araneus ventricosus genome elucidates the spidroin gene catalogue.</title>
        <authorList>
            <person name="Kono N."/>
            <person name="Nakamura H."/>
            <person name="Ohtoshi R."/>
            <person name="Moran D.A.P."/>
            <person name="Shinohara A."/>
            <person name="Yoshida Y."/>
            <person name="Fujiwara M."/>
            <person name="Mori M."/>
            <person name="Tomita M."/>
            <person name="Arakawa K."/>
        </authorList>
    </citation>
    <scope>NUCLEOTIDE SEQUENCE [LARGE SCALE GENOMIC DNA]</scope>
</reference>
<evidence type="ECO:0000313" key="2">
    <source>
        <dbReference type="Proteomes" id="UP000499080"/>
    </source>
</evidence>